<dbReference type="AlphaFoldDB" id="A0A1G9VSJ4"/>
<evidence type="ECO:0000256" key="1">
    <source>
        <dbReference type="SAM" id="Phobius"/>
    </source>
</evidence>
<feature type="transmembrane region" description="Helical" evidence="1">
    <location>
        <begin position="122"/>
        <end position="141"/>
    </location>
</feature>
<organism evidence="2 3">
    <name type="scientific">Allokutzneria albata</name>
    <name type="common">Kibdelosporangium albatum</name>
    <dbReference type="NCBI Taxonomy" id="211114"/>
    <lineage>
        <taxon>Bacteria</taxon>
        <taxon>Bacillati</taxon>
        <taxon>Actinomycetota</taxon>
        <taxon>Actinomycetes</taxon>
        <taxon>Pseudonocardiales</taxon>
        <taxon>Pseudonocardiaceae</taxon>
        <taxon>Allokutzneria</taxon>
    </lineage>
</organism>
<sequence>MRHQAIGALIGATGGTAFVLANAGAPLNGALTTAAQILAVLLLAATLVMTFRQGKKPATDDAAGGFTKGYWFVVLGEVVALFGGFQVLRALEAPVQANVAWIAVVVGIHFVAFVLVWKTWTIAVPGVIMTILGGIGLGMAWTSAVAWVPIVSGVLSGLTLLLCGLFFTARA</sequence>
<feature type="transmembrane region" description="Helical" evidence="1">
    <location>
        <begin position="100"/>
        <end position="117"/>
    </location>
</feature>
<reference evidence="2 3" key="1">
    <citation type="submission" date="2016-10" db="EMBL/GenBank/DDBJ databases">
        <authorList>
            <person name="de Groot N.N."/>
        </authorList>
    </citation>
    <scope>NUCLEOTIDE SEQUENCE [LARGE SCALE GENOMIC DNA]</scope>
    <source>
        <strain evidence="2 3">DSM 44149</strain>
    </source>
</reference>
<accession>A0A1G9VSJ4</accession>
<proteinExistence type="predicted"/>
<dbReference type="RefSeq" id="WP_030431379.1">
    <property type="nucleotide sequence ID" value="NZ_JOEF01000019.1"/>
</dbReference>
<evidence type="ECO:0000313" key="3">
    <source>
        <dbReference type="Proteomes" id="UP000183376"/>
    </source>
</evidence>
<dbReference type="STRING" id="211114.SAMN04489726_3205"/>
<feature type="transmembrane region" description="Helical" evidence="1">
    <location>
        <begin position="147"/>
        <end position="169"/>
    </location>
</feature>
<keyword evidence="1" id="KW-0472">Membrane</keyword>
<dbReference type="EMBL" id="LT629701">
    <property type="protein sequence ID" value="SDM75056.1"/>
    <property type="molecule type" value="Genomic_DNA"/>
</dbReference>
<keyword evidence="1" id="KW-0812">Transmembrane</keyword>
<feature type="transmembrane region" description="Helical" evidence="1">
    <location>
        <begin position="70"/>
        <end position="88"/>
    </location>
</feature>
<protein>
    <submittedName>
        <fullName evidence="2">Uncharacterized protein</fullName>
    </submittedName>
</protein>
<feature type="transmembrane region" description="Helical" evidence="1">
    <location>
        <begin position="31"/>
        <end position="49"/>
    </location>
</feature>
<gene>
    <name evidence="2" type="ORF">SAMN04489726_3205</name>
</gene>
<dbReference type="eggNOG" id="ENOG5032VDE">
    <property type="taxonomic scope" value="Bacteria"/>
</dbReference>
<evidence type="ECO:0000313" key="2">
    <source>
        <dbReference type="EMBL" id="SDM75056.1"/>
    </source>
</evidence>
<dbReference type="OrthoDB" id="4955088at2"/>
<keyword evidence="3" id="KW-1185">Reference proteome</keyword>
<name>A0A1G9VSJ4_ALLAB</name>
<dbReference type="Proteomes" id="UP000183376">
    <property type="component" value="Chromosome I"/>
</dbReference>
<keyword evidence="1" id="KW-1133">Transmembrane helix</keyword>